<name>A0A152C1U8_ECOLX</name>
<dbReference type="RefSeq" id="WP_033809360.1">
    <property type="nucleotide sequence ID" value="NZ_AP027176.1"/>
</dbReference>
<gene>
    <name evidence="1" type="ORF">DIV22_11185</name>
</gene>
<sequence>MPVTPRDFLAMASDAPVSDEMLNRNAVSRAYYSSYLHVNEKVTALNLPLPKVNGGVHARLISGLNNGAYSDLNNGISHDAQLEIAGLLSLSKQLRTKADYKLHMTINNTDKATAIANAKAVFELLP</sequence>
<accession>A0A152C1U8</accession>
<evidence type="ECO:0000313" key="2">
    <source>
        <dbReference type="Proteomes" id="UP000248865"/>
    </source>
</evidence>
<dbReference type="AlphaFoldDB" id="A0A152C1U8"/>
<organism evidence="1 2">
    <name type="scientific">Escherichia coli</name>
    <dbReference type="NCBI Taxonomy" id="562"/>
    <lineage>
        <taxon>Bacteria</taxon>
        <taxon>Pseudomonadati</taxon>
        <taxon>Pseudomonadota</taxon>
        <taxon>Gammaproteobacteria</taxon>
        <taxon>Enterobacterales</taxon>
        <taxon>Enterobacteriaceae</taxon>
        <taxon>Escherichia</taxon>
    </lineage>
</organism>
<reference evidence="1 2" key="1">
    <citation type="submission" date="2018-05" db="EMBL/GenBank/DDBJ databases">
        <title>Genomic sequencing of EHEC O26 New European Clone.</title>
        <authorList>
            <person name="Karnisova L."/>
            <person name="Nunvar J."/>
            <person name="Marejkova M."/>
            <person name="Mellmann A."/>
            <person name="Drevinek P."/>
            <person name="Blahova K."/>
            <person name="Bielaszewska M."/>
        </authorList>
    </citation>
    <scope>NUCLEOTIDE SEQUENCE [LARGE SCALE GENOMIC DNA]</scope>
    <source>
        <strain evidence="1 2">14-391</strain>
    </source>
</reference>
<dbReference type="Gene3D" id="1.20.120.330">
    <property type="entry name" value="Nucleotidyltransferases domain 2"/>
    <property type="match status" value="1"/>
</dbReference>
<dbReference type="EMBL" id="QFSS01000044">
    <property type="protein sequence ID" value="PZZ69311.1"/>
    <property type="molecule type" value="Genomic_DNA"/>
</dbReference>
<dbReference type="Proteomes" id="UP000248865">
    <property type="component" value="Unassembled WGS sequence"/>
</dbReference>
<comment type="caution">
    <text evidence="1">The sequence shown here is derived from an EMBL/GenBank/DDBJ whole genome shotgun (WGS) entry which is preliminary data.</text>
</comment>
<protein>
    <submittedName>
        <fullName evidence="1">Uncharacterized protein</fullName>
    </submittedName>
</protein>
<proteinExistence type="predicted"/>
<evidence type="ECO:0000313" key="1">
    <source>
        <dbReference type="EMBL" id="PZZ69311.1"/>
    </source>
</evidence>